<proteinExistence type="predicted"/>
<dbReference type="Pfam" id="PF11093">
    <property type="entry name" value="Mitochondr_Som1"/>
    <property type="match status" value="1"/>
</dbReference>
<sequence>MAPPCFIFPVSQLPERVQSNVHGKRRKHADPRTRTVELSACEFFEMLQYNCEVQRPVTRDSIVQCFPVPRAFRRCQDKKGTFTVETTSWEGTYTQDSNPTSSSTADGGESKPLRQWSTSWNRAELQG</sequence>
<keyword evidence="3" id="KW-1185">Reference proteome</keyword>
<name>A0A9P4YS17_9HYPO</name>
<organism evidence="2 3">
    <name type="scientific">Geosmithia morbida</name>
    <dbReference type="NCBI Taxonomy" id="1094350"/>
    <lineage>
        <taxon>Eukaryota</taxon>
        <taxon>Fungi</taxon>
        <taxon>Dikarya</taxon>
        <taxon>Ascomycota</taxon>
        <taxon>Pezizomycotina</taxon>
        <taxon>Sordariomycetes</taxon>
        <taxon>Hypocreomycetidae</taxon>
        <taxon>Hypocreales</taxon>
        <taxon>Bionectriaceae</taxon>
        <taxon>Geosmithia</taxon>
    </lineage>
</organism>
<dbReference type="OrthoDB" id="3983163at2759"/>
<reference evidence="2" key="1">
    <citation type="submission" date="2020-03" db="EMBL/GenBank/DDBJ databases">
        <title>Site-based positive gene gene selection in Geosmithia morbida across the United States reveals a broad range of putative effectors and factors for local host and environmental adapation.</title>
        <authorList>
            <person name="Onufrak A."/>
            <person name="Murdoch R.W."/>
            <person name="Gazis R."/>
            <person name="Huff M."/>
            <person name="Staton M."/>
            <person name="Klingeman W."/>
            <person name="Hadziabdic D."/>
        </authorList>
    </citation>
    <scope>NUCLEOTIDE SEQUENCE</scope>
    <source>
        <strain evidence="2">1262</strain>
    </source>
</reference>
<evidence type="ECO:0000313" key="2">
    <source>
        <dbReference type="EMBL" id="KAF4121015.1"/>
    </source>
</evidence>
<feature type="compositionally biased region" description="Polar residues" evidence="1">
    <location>
        <begin position="89"/>
        <end position="105"/>
    </location>
</feature>
<comment type="caution">
    <text evidence="2">The sequence shown here is derived from an EMBL/GenBank/DDBJ whole genome shotgun (WGS) entry which is preliminary data.</text>
</comment>
<dbReference type="RefSeq" id="XP_035319667.1">
    <property type="nucleotide sequence ID" value="XM_035464481.1"/>
</dbReference>
<dbReference type="Proteomes" id="UP000749293">
    <property type="component" value="Unassembled WGS sequence"/>
</dbReference>
<dbReference type="InterPro" id="IPR024645">
    <property type="entry name" value="Mitochondr_Som1"/>
</dbReference>
<dbReference type="GO" id="GO:0042720">
    <property type="term" value="C:mitochondrial inner membrane peptidase complex"/>
    <property type="evidence" value="ECO:0007669"/>
    <property type="project" value="InterPro"/>
</dbReference>
<dbReference type="GeneID" id="55968731"/>
<evidence type="ECO:0000256" key="1">
    <source>
        <dbReference type="SAM" id="MobiDB-lite"/>
    </source>
</evidence>
<accession>A0A9P4YS17</accession>
<protein>
    <submittedName>
        <fullName evidence="2">Mitochondrial export protein Som1</fullName>
    </submittedName>
</protein>
<gene>
    <name evidence="2" type="ORF">GMORB2_2501</name>
</gene>
<feature type="region of interest" description="Disordered" evidence="1">
    <location>
        <begin position="89"/>
        <end position="127"/>
    </location>
</feature>
<dbReference type="AlphaFoldDB" id="A0A9P4YS17"/>
<dbReference type="EMBL" id="JAANYQ010000014">
    <property type="protein sequence ID" value="KAF4121015.1"/>
    <property type="molecule type" value="Genomic_DNA"/>
</dbReference>
<evidence type="ECO:0000313" key="3">
    <source>
        <dbReference type="Proteomes" id="UP000749293"/>
    </source>
</evidence>